<dbReference type="InterPro" id="IPR001387">
    <property type="entry name" value="Cro/C1-type_HTH"/>
</dbReference>
<dbReference type="SUPFAM" id="SSF47413">
    <property type="entry name" value="lambda repressor-like DNA-binding domains"/>
    <property type="match status" value="1"/>
</dbReference>
<gene>
    <name evidence="2" type="ORF">I6G28_05460</name>
</gene>
<name>A0A7T3ESU8_NEICI</name>
<feature type="domain" description="HTH cro/C1-type" evidence="1">
    <location>
        <begin position="77"/>
        <end position="104"/>
    </location>
</feature>
<dbReference type="CDD" id="cd00093">
    <property type="entry name" value="HTH_XRE"/>
    <property type="match status" value="1"/>
</dbReference>
<proteinExistence type="predicted"/>
<keyword evidence="3" id="KW-1185">Reference proteome</keyword>
<reference evidence="2 3" key="1">
    <citation type="submission" date="2020-12" db="EMBL/GenBank/DDBJ databases">
        <title>FDA dAtabase for Regulatory Grade micrObial Sequences (FDA-ARGOS): Supporting development and validation of Infectious Disease Dx tests.</title>
        <authorList>
            <person name="Sproer C."/>
            <person name="Gronow S."/>
            <person name="Severitt S."/>
            <person name="Schroder I."/>
            <person name="Tallon L."/>
            <person name="Sadzewicz L."/>
            <person name="Zhao X."/>
            <person name="Boylan J."/>
            <person name="Ott S."/>
            <person name="Bowen H."/>
            <person name="Vavikolanu K."/>
            <person name="Mehta A."/>
            <person name="Aluvathingal J."/>
            <person name="Nadendla S."/>
            <person name="Lowell S."/>
            <person name="Myers T."/>
            <person name="Yan Y."/>
            <person name="Sichtig H."/>
        </authorList>
    </citation>
    <scope>NUCLEOTIDE SEQUENCE [LARGE SCALE GENOMIC DNA]</scope>
    <source>
        <strain evidence="2 3">FDAARGOS_871</strain>
    </source>
</reference>
<dbReference type="Gene3D" id="1.10.260.40">
    <property type="entry name" value="lambda repressor-like DNA-binding domains"/>
    <property type="match status" value="1"/>
</dbReference>
<dbReference type="PROSITE" id="PS50943">
    <property type="entry name" value="HTH_CROC1"/>
    <property type="match status" value="1"/>
</dbReference>
<organism evidence="2 3">
    <name type="scientific">Neisseria cinerea</name>
    <dbReference type="NCBI Taxonomy" id="483"/>
    <lineage>
        <taxon>Bacteria</taxon>
        <taxon>Pseudomonadati</taxon>
        <taxon>Pseudomonadota</taxon>
        <taxon>Betaproteobacteria</taxon>
        <taxon>Neisseriales</taxon>
        <taxon>Neisseriaceae</taxon>
        <taxon>Neisseria</taxon>
    </lineage>
</organism>
<evidence type="ECO:0000259" key="1">
    <source>
        <dbReference type="PROSITE" id="PS50943"/>
    </source>
</evidence>
<dbReference type="RefSeq" id="WP_108043888.1">
    <property type="nucleotide sequence ID" value="NZ_CP065726.1"/>
</dbReference>
<dbReference type="GO" id="GO:0003677">
    <property type="term" value="F:DNA binding"/>
    <property type="evidence" value="ECO:0007669"/>
    <property type="project" value="InterPro"/>
</dbReference>
<evidence type="ECO:0000313" key="3">
    <source>
        <dbReference type="Proteomes" id="UP000594865"/>
    </source>
</evidence>
<dbReference type="EMBL" id="CP065726">
    <property type="protein sequence ID" value="QPT37393.1"/>
    <property type="molecule type" value="Genomic_DNA"/>
</dbReference>
<dbReference type="Proteomes" id="UP000594865">
    <property type="component" value="Chromosome"/>
</dbReference>
<sequence>MANIVPTETMAQILSTVVQAGDSTDIKLTIKGKTAIAIIKDNETGVVLTQKMHAEGLKQWSSFNQNSISIDERRNLVQRLINDDGLTQSEVASYLGISQSQVSKDFNYMKGKNER</sequence>
<dbReference type="AlphaFoldDB" id="A0A7T3ESU8"/>
<evidence type="ECO:0000313" key="2">
    <source>
        <dbReference type="EMBL" id="QPT37393.1"/>
    </source>
</evidence>
<dbReference type="GeneID" id="84020981"/>
<accession>A0A7T3ESU8</accession>
<protein>
    <recommendedName>
        <fullName evidence="1">HTH cro/C1-type domain-containing protein</fullName>
    </recommendedName>
</protein>
<dbReference type="InterPro" id="IPR010982">
    <property type="entry name" value="Lambda_DNA-bd_dom_sf"/>
</dbReference>